<gene>
    <name evidence="1" type="ORF">N44_02590</name>
</gene>
<evidence type="ECO:0000313" key="1">
    <source>
        <dbReference type="EMBL" id="GAL94010.1"/>
    </source>
</evidence>
<dbReference type="EMBL" id="BBPA01000051">
    <property type="protein sequence ID" value="GAL94010.1"/>
    <property type="molecule type" value="Genomic_DNA"/>
</dbReference>
<proteinExistence type="predicted"/>
<evidence type="ECO:0000313" key="2">
    <source>
        <dbReference type="Proteomes" id="UP000030321"/>
    </source>
</evidence>
<dbReference type="AlphaFoldDB" id="A0A0A1VWB9"/>
<sequence>MGLTKINLIRVDKLSLNHFINEVVVQNFAIFERGTLARGSFLRHSPSPNP</sequence>
<name>A0A0A1VWB9_MICAE</name>
<comment type="caution">
    <text evidence="1">The sequence shown here is derived from an EMBL/GenBank/DDBJ whole genome shotgun (WGS) entry which is preliminary data.</text>
</comment>
<accession>A0A0A1VWB9</accession>
<reference evidence="2" key="1">
    <citation type="journal article" date="2015" name="Genome">
        <title>Whole Genome Sequence of the Non-Microcystin-Producing Microcystis aeruginosa Strain NIES-44.</title>
        <authorList>
            <person name="Okano K."/>
            <person name="Miyata N."/>
            <person name="Ozaki Y."/>
        </authorList>
    </citation>
    <scope>NUCLEOTIDE SEQUENCE [LARGE SCALE GENOMIC DNA]</scope>
    <source>
        <strain evidence="2">NIES-44</strain>
    </source>
</reference>
<organism evidence="1 2">
    <name type="scientific">Microcystis aeruginosa NIES-44</name>
    <dbReference type="NCBI Taxonomy" id="449439"/>
    <lineage>
        <taxon>Bacteria</taxon>
        <taxon>Bacillati</taxon>
        <taxon>Cyanobacteriota</taxon>
        <taxon>Cyanophyceae</taxon>
        <taxon>Oscillatoriophycideae</taxon>
        <taxon>Chroococcales</taxon>
        <taxon>Microcystaceae</taxon>
        <taxon>Microcystis</taxon>
    </lineage>
</organism>
<dbReference type="Proteomes" id="UP000030321">
    <property type="component" value="Unassembled WGS sequence"/>
</dbReference>
<protein>
    <submittedName>
        <fullName evidence="1">Uncharacterized protein</fullName>
    </submittedName>
</protein>